<organism evidence="3 4">
    <name type="scientific">Leptospira fluminis</name>
    <dbReference type="NCBI Taxonomy" id="2484979"/>
    <lineage>
        <taxon>Bacteria</taxon>
        <taxon>Pseudomonadati</taxon>
        <taxon>Spirochaetota</taxon>
        <taxon>Spirochaetia</taxon>
        <taxon>Leptospirales</taxon>
        <taxon>Leptospiraceae</taxon>
        <taxon>Leptospira</taxon>
    </lineage>
</organism>
<feature type="transmembrane region" description="Helical" evidence="1">
    <location>
        <begin position="195"/>
        <end position="215"/>
    </location>
</feature>
<keyword evidence="1" id="KW-0812">Transmembrane</keyword>
<proteinExistence type="predicted"/>
<evidence type="ECO:0000313" key="3">
    <source>
        <dbReference type="EMBL" id="TGK20298.1"/>
    </source>
</evidence>
<dbReference type="AlphaFoldDB" id="A0A4R9GR98"/>
<accession>A0A4R9GR98</accession>
<feature type="chain" id="PRO_5020272683" description="Tetratricopeptide repeat protein" evidence="2">
    <location>
        <begin position="20"/>
        <end position="220"/>
    </location>
</feature>
<keyword evidence="4" id="KW-1185">Reference proteome</keyword>
<protein>
    <recommendedName>
        <fullName evidence="5">Tetratricopeptide repeat protein</fullName>
    </recommendedName>
</protein>
<comment type="caution">
    <text evidence="3">The sequence shown here is derived from an EMBL/GenBank/DDBJ whole genome shotgun (WGS) entry which is preliminary data.</text>
</comment>
<reference evidence="3" key="1">
    <citation type="journal article" date="2019" name="PLoS Negl. Trop. Dis.">
        <title>Revisiting the worldwide diversity of Leptospira species in the environment.</title>
        <authorList>
            <person name="Vincent A.T."/>
            <person name="Schiettekatte O."/>
            <person name="Bourhy P."/>
            <person name="Veyrier F.J."/>
            <person name="Picardeau M."/>
        </authorList>
    </citation>
    <scope>NUCLEOTIDE SEQUENCE [LARGE SCALE GENOMIC DNA]</scope>
    <source>
        <strain evidence="3">SCS5</strain>
    </source>
</reference>
<keyword evidence="1" id="KW-0472">Membrane</keyword>
<evidence type="ECO:0000313" key="4">
    <source>
        <dbReference type="Proteomes" id="UP000297855"/>
    </source>
</evidence>
<name>A0A4R9GR98_9LEPT</name>
<keyword evidence="2" id="KW-0732">Signal</keyword>
<gene>
    <name evidence="3" type="ORF">EHO61_05285</name>
</gene>
<sequence>MRTYLSILFLLLLSLPSFAESQEEATIQIKGYVDSFQWEKAQSELDRFLTKNPNDATLQLYQNFVWIGKADLAYSNRKFLTAFGYYEKVFKSWPSHPGVRSRYLELKSREDLKDLQEEPKVAAPIKENRNFSENISKTSGNSTVRTVFVFDPSLQESSAKIKFEYEELLKGIEEAKKKTKGNVGSTATENRDLRFVWMAIGALALLTLVNTVLLVRNRKT</sequence>
<dbReference type="EMBL" id="RQEV01000005">
    <property type="protein sequence ID" value="TGK20298.1"/>
    <property type="molecule type" value="Genomic_DNA"/>
</dbReference>
<dbReference type="Gene3D" id="1.25.40.10">
    <property type="entry name" value="Tetratricopeptide repeat domain"/>
    <property type="match status" value="1"/>
</dbReference>
<evidence type="ECO:0008006" key="5">
    <source>
        <dbReference type="Google" id="ProtNLM"/>
    </source>
</evidence>
<keyword evidence="1" id="KW-1133">Transmembrane helix</keyword>
<dbReference type="RefSeq" id="WP_135812604.1">
    <property type="nucleotide sequence ID" value="NZ_RQEV01000005.1"/>
</dbReference>
<evidence type="ECO:0000256" key="1">
    <source>
        <dbReference type="SAM" id="Phobius"/>
    </source>
</evidence>
<dbReference type="Proteomes" id="UP000297855">
    <property type="component" value="Unassembled WGS sequence"/>
</dbReference>
<evidence type="ECO:0000256" key="2">
    <source>
        <dbReference type="SAM" id="SignalP"/>
    </source>
</evidence>
<feature type="signal peptide" evidence="2">
    <location>
        <begin position="1"/>
        <end position="19"/>
    </location>
</feature>
<dbReference type="OrthoDB" id="328311at2"/>
<dbReference type="InterPro" id="IPR011990">
    <property type="entry name" value="TPR-like_helical_dom_sf"/>
</dbReference>